<name>A0A1G7YDR4_9BACT</name>
<feature type="transmembrane region" description="Helical" evidence="5">
    <location>
        <begin position="293"/>
        <end position="320"/>
    </location>
</feature>
<keyword evidence="3 5" id="KW-1133">Transmembrane helix</keyword>
<dbReference type="EMBL" id="FNCQ01000013">
    <property type="protein sequence ID" value="SDG94466.1"/>
    <property type="molecule type" value="Genomic_DNA"/>
</dbReference>
<dbReference type="Proteomes" id="UP000198779">
    <property type="component" value="Unassembled WGS sequence"/>
</dbReference>
<dbReference type="Pfam" id="PF07690">
    <property type="entry name" value="MFS_1"/>
    <property type="match status" value="1"/>
</dbReference>
<evidence type="ECO:0000256" key="2">
    <source>
        <dbReference type="ARBA" id="ARBA00022692"/>
    </source>
</evidence>
<proteinExistence type="predicted"/>
<accession>A0A1G7YDR4</accession>
<evidence type="ECO:0000259" key="6">
    <source>
        <dbReference type="PROSITE" id="PS50850"/>
    </source>
</evidence>
<sequence>MSNFRWVICGLLFLATTVNYMDRQVLSLTWKDFIAPDFHWTDDHYGTITGLFSIFYAVANLFAGKFIDWMGTKKGYLIAIFVWSLGACLHAACGWGATSLAGGSIVALTTISVWLFLSCRLILAVGEAGNFPAAIKVTAEYFPKKDRAFSTSIFNSGASVGALAAPATIPVMASYFKDAGYGNGWEMAFIIIGVLGFIWMGLWIWLYDKPAKSKYVNQAELNYIEQDKDIADVQNREEVKEEKTIPFWHCFAYKQTWSFIVGKFMTDGVWWFFLFWAPAYFSDLYGYTSDSTMGILLILTLYAIVTFVSIGGGYLPTFFVEKKGMNPYLGRMRAMLIFACFPLLGLLAQPLGGISVWWPAILIGFLGAGHQAWSANLFSTIGDMFPKSTIGTITGIGSMAGGIGSFLINKGSGMLFTLAAGSFLVTGGTSTEPEEMSVKNYKHLLTTELLAKGDMQVDSAFATLPDVEKATASFEKARKRGGSFFDEYATRAGIIENITGQKLTAEQKSDAGFIETQFNALPDKDKAEAEFIARKDYSAKAEIVVATLNSEEFKELAADGEKLAEAFQQHGCEVKSAPLHALGFNGKPAGYMIIFCICSVAYLIGWFIMKSLVPKYKPIVIED</sequence>
<feature type="transmembrane region" description="Helical" evidence="5">
    <location>
        <begin position="332"/>
        <end position="351"/>
    </location>
</feature>
<feature type="transmembrane region" description="Helical" evidence="5">
    <location>
        <begin position="153"/>
        <end position="176"/>
    </location>
</feature>
<feature type="transmembrane region" description="Helical" evidence="5">
    <location>
        <begin position="103"/>
        <end position="123"/>
    </location>
</feature>
<keyword evidence="2 5" id="KW-0812">Transmembrane</keyword>
<dbReference type="CDD" id="cd17319">
    <property type="entry name" value="MFS_ExuT_GudP_like"/>
    <property type="match status" value="1"/>
</dbReference>
<feature type="transmembrane region" description="Helical" evidence="5">
    <location>
        <begin position="188"/>
        <end position="207"/>
    </location>
</feature>
<evidence type="ECO:0000256" key="5">
    <source>
        <dbReference type="SAM" id="Phobius"/>
    </source>
</evidence>
<dbReference type="GO" id="GO:0015134">
    <property type="term" value="F:hexuronate transmembrane transporter activity"/>
    <property type="evidence" value="ECO:0007669"/>
    <property type="project" value="TreeGrafter"/>
</dbReference>
<organism evidence="7 8">
    <name type="scientific">Prevotella communis</name>
    <dbReference type="NCBI Taxonomy" id="2913614"/>
    <lineage>
        <taxon>Bacteria</taxon>
        <taxon>Pseudomonadati</taxon>
        <taxon>Bacteroidota</taxon>
        <taxon>Bacteroidia</taxon>
        <taxon>Bacteroidales</taxon>
        <taxon>Prevotellaceae</taxon>
        <taxon>Prevotella</taxon>
    </lineage>
</organism>
<feature type="transmembrane region" description="Helical" evidence="5">
    <location>
        <begin position="264"/>
        <end position="281"/>
    </location>
</feature>
<feature type="transmembrane region" description="Helical" evidence="5">
    <location>
        <begin position="75"/>
        <end position="97"/>
    </location>
</feature>
<dbReference type="SUPFAM" id="SSF103473">
    <property type="entry name" value="MFS general substrate transporter"/>
    <property type="match status" value="1"/>
</dbReference>
<dbReference type="InterPro" id="IPR050382">
    <property type="entry name" value="MFS_Na/Anion_cotransporter"/>
</dbReference>
<protein>
    <submittedName>
        <fullName evidence="7">Nitrate/nitrite transporter NarK</fullName>
    </submittedName>
</protein>
<dbReference type="STRING" id="645274.SAMN04487901_11345"/>
<dbReference type="GO" id="GO:0016020">
    <property type="term" value="C:membrane"/>
    <property type="evidence" value="ECO:0007669"/>
    <property type="project" value="UniProtKB-SubCell"/>
</dbReference>
<evidence type="ECO:0000313" key="7">
    <source>
        <dbReference type="EMBL" id="SDG94466.1"/>
    </source>
</evidence>
<evidence type="ECO:0000313" key="8">
    <source>
        <dbReference type="Proteomes" id="UP000198779"/>
    </source>
</evidence>
<keyword evidence="4 5" id="KW-0472">Membrane</keyword>
<comment type="subcellular location">
    <subcellularLocation>
        <location evidence="1">Membrane</location>
        <topology evidence="1">Multi-pass membrane protein</topology>
    </subcellularLocation>
</comment>
<evidence type="ECO:0000256" key="1">
    <source>
        <dbReference type="ARBA" id="ARBA00004141"/>
    </source>
</evidence>
<reference evidence="8" key="1">
    <citation type="submission" date="2016-10" db="EMBL/GenBank/DDBJ databases">
        <authorList>
            <person name="Varghese N."/>
            <person name="Submissions S."/>
        </authorList>
    </citation>
    <scope>NUCLEOTIDE SEQUENCE [LARGE SCALE GENOMIC DNA]</scope>
    <source>
        <strain evidence="8">BP1-148</strain>
    </source>
</reference>
<feature type="transmembrane region" description="Helical" evidence="5">
    <location>
        <begin position="390"/>
        <end position="408"/>
    </location>
</feature>
<feature type="domain" description="Major facilitator superfamily (MFS) profile" evidence="6">
    <location>
        <begin position="8"/>
        <end position="445"/>
    </location>
</feature>
<keyword evidence="8" id="KW-1185">Reference proteome</keyword>
<evidence type="ECO:0000256" key="3">
    <source>
        <dbReference type="ARBA" id="ARBA00022989"/>
    </source>
</evidence>
<dbReference type="PANTHER" id="PTHR11662:SF285">
    <property type="entry name" value="HEXURONATE TRANSPORTER"/>
    <property type="match status" value="1"/>
</dbReference>
<dbReference type="PROSITE" id="PS50850">
    <property type="entry name" value="MFS"/>
    <property type="match status" value="1"/>
</dbReference>
<dbReference type="InterPro" id="IPR036259">
    <property type="entry name" value="MFS_trans_sf"/>
</dbReference>
<dbReference type="InterPro" id="IPR011701">
    <property type="entry name" value="MFS"/>
</dbReference>
<dbReference type="Gene3D" id="1.20.1250.20">
    <property type="entry name" value="MFS general substrate transporter like domains"/>
    <property type="match status" value="2"/>
</dbReference>
<dbReference type="AlphaFoldDB" id="A0A1G7YDR4"/>
<evidence type="ECO:0000256" key="4">
    <source>
        <dbReference type="ARBA" id="ARBA00023136"/>
    </source>
</evidence>
<dbReference type="InterPro" id="IPR020846">
    <property type="entry name" value="MFS_dom"/>
</dbReference>
<dbReference type="PANTHER" id="PTHR11662">
    <property type="entry name" value="SOLUTE CARRIER FAMILY 17"/>
    <property type="match status" value="1"/>
</dbReference>
<feature type="transmembrane region" description="Helical" evidence="5">
    <location>
        <begin position="43"/>
        <end position="63"/>
    </location>
</feature>
<feature type="transmembrane region" description="Helical" evidence="5">
    <location>
        <begin position="589"/>
        <end position="609"/>
    </location>
</feature>
<gene>
    <name evidence="7" type="ORF">SAMN04487901_11345</name>
</gene>